<accession>A0A090N459</accession>
<organism evidence="3 4">
    <name type="scientific">Ostreococcus tauri</name>
    <name type="common">Marine green alga</name>
    <dbReference type="NCBI Taxonomy" id="70448"/>
    <lineage>
        <taxon>Eukaryota</taxon>
        <taxon>Viridiplantae</taxon>
        <taxon>Chlorophyta</taxon>
        <taxon>Mamiellophyceae</taxon>
        <taxon>Mamiellales</taxon>
        <taxon>Bathycoccaceae</taxon>
        <taxon>Ostreococcus</taxon>
    </lineage>
</organism>
<gene>
    <name evidence="3" type="ORF">OT_ostta10g00720</name>
</gene>
<evidence type="ECO:0000313" key="3">
    <source>
        <dbReference type="EMBL" id="CEF99298.1"/>
    </source>
</evidence>
<dbReference type="Proteomes" id="UP000009170">
    <property type="component" value="Unassembled WGS sequence"/>
</dbReference>
<feature type="region of interest" description="Disordered" evidence="2">
    <location>
        <begin position="339"/>
        <end position="370"/>
    </location>
</feature>
<protein>
    <submittedName>
        <fullName evidence="3">Unnamed product</fullName>
    </submittedName>
</protein>
<comment type="caution">
    <text evidence="3">The sequence shown here is derived from an EMBL/GenBank/DDBJ whole genome shotgun (WGS) entry which is preliminary data.</text>
</comment>
<name>A0A090N459_OSTTA</name>
<dbReference type="EMBL" id="CAID01000010">
    <property type="protein sequence ID" value="CEF99298.1"/>
    <property type="molecule type" value="Genomic_DNA"/>
</dbReference>
<dbReference type="RefSeq" id="XP_003081508.2">
    <property type="nucleotide sequence ID" value="XM_003081460.2"/>
</dbReference>
<proteinExistence type="predicted"/>
<evidence type="ECO:0000256" key="1">
    <source>
        <dbReference type="SAM" id="Coils"/>
    </source>
</evidence>
<dbReference type="OrthoDB" id="10586992at2759"/>
<dbReference type="AlphaFoldDB" id="A0A090N459"/>
<dbReference type="InParanoid" id="A0A090N459"/>
<dbReference type="KEGG" id="ota:OT_ostta10g00720"/>
<keyword evidence="1" id="KW-0175">Coiled coil</keyword>
<reference evidence="3 4" key="2">
    <citation type="journal article" date="2014" name="BMC Genomics">
        <title>An improved genome of the model marine alga Ostreococcus tauri unfolds by assessing Illumina de novo assemblies.</title>
        <authorList>
            <person name="Blanc-Mathieu R."/>
            <person name="Verhelst B."/>
            <person name="Derelle E."/>
            <person name="Rombauts S."/>
            <person name="Bouget F.Y."/>
            <person name="Carre I."/>
            <person name="Chateau A."/>
            <person name="Eyre-Walker A."/>
            <person name="Grimsley N."/>
            <person name="Moreau H."/>
            <person name="Piegu B."/>
            <person name="Rivals E."/>
            <person name="Schackwitz W."/>
            <person name="Van de Peer Y."/>
            <person name="Piganeau G."/>
        </authorList>
    </citation>
    <scope>NUCLEOTIDE SEQUENCE [LARGE SCALE GENOMIC DNA]</scope>
    <source>
        <strain evidence="4">OTTH 0595 / CCAP 157/2 / RCC745</strain>
    </source>
</reference>
<reference evidence="4" key="1">
    <citation type="journal article" date="2006" name="Proc. Natl. Acad. Sci. U.S.A.">
        <title>Genome analysis of the smallest free-living eukaryote Ostreococcus tauri unveils many unique features.</title>
        <authorList>
            <person name="Derelle E."/>
            <person name="Ferraz C."/>
            <person name="Rombauts S."/>
            <person name="Rouze P."/>
            <person name="Worden A.Z."/>
            <person name="Robbens S."/>
            <person name="Partensky F."/>
            <person name="Degroeve S."/>
            <person name="Echeynie S."/>
            <person name="Cooke R."/>
            <person name="Saeys Y."/>
            <person name="Wuyts J."/>
            <person name="Jabbari K."/>
            <person name="Bowler C."/>
            <person name="Panaud O."/>
            <person name="Piegu B."/>
            <person name="Ball S.G."/>
            <person name="Ral J.-P."/>
            <person name="Bouget F.-Y."/>
            <person name="Piganeau G."/>
            <person name="De Baets B."/>
            <person name="Picard A."/>
            <person name="Delseny M."/>
            <person name="Demaille J."/>
            <person name="Van de Peer Y."/>
            <person name="Moreau H."/>
        </authorList>
    </citation>
    <scope>NUCLEOTIDE SEQUENCE [LARGE SCALE GENOMIC DNA]</scope>
    <source>
        <strain evidence="4">OTTH 0595 / CCAP 157/2 / RCC745</strain>
    </source>
</reference>
<feature type="coiled-coil region" evidence="1">
    <location>
        <begin position="266"/>
        <end position="300"/>
    </location>
</feature>
<dbReference type="GeneID" id="9832019"/>
<keyword evidence="4" id="KW-1185">Reference proteome</keyword>
<evidence type="ECO:0000313" key="4">
    <source>
        <dbReference type="Proteomes" id="UP000009170"/>
    </source>
</evidence>
<evidence type="ECO:0000256" key="2">
    <source>
        <dbReference type="SAM" id="MobiDB-lite"/>
    </source>
</evidence>
<sequence length="370" mass="41984">MGRGWRRRARGRCGEARGARGVGGVRGAARETRRRIRRAGIYARLITTQRTFDAWRVEASTRSRTRAREASVRRCARRWRAAAAAAARARERADALEYVSRYHDWTRLVTRGFRAWREACAPVAKAVRAKEDLCDRYARKTLLKRAMDAWVRVAEDAADARANKLVAVMFHEVKTCVRAIRAWRGAVAAGERDREEKAITFQSYRTVNALGATFAAWVDLTRGARKKSSQVTPAKTRAGRTKNALYGWLFHRKETDGLHDFLDELDQTADDDLEAAVAEYEELREQARRLANEAKTLKSGTSTRDVARRRVLRSTAMHLRRRREELLPLVRCAASEIGSRPQSVGSSSFGLSFTDSEDDDHDDFLAGRKF</sequence>
<feature type="compositionally biased region" description="Polar residues" evidence="2">
    <location>
        <begin position="340"/>
        <end position="354"/>
    </location>
</feature>